<evidence type="ECO:0000313" key="2">
    <source>
        <dbReference type="EMBL" id="CAI5443380.1"/>
    </source>
</evidence>
<keyword evidence="1" id="KW-0812">Transmembrane</keyword>
<gene>
    <name evidence="2" type="ORF">CAMP_LOCUS6017</name>
</gene>
<dbReference type="EMBL" id="CANHGI010000002">
    <property type="protein sequence ID" value="CAI5443380.1"/>
    <property type="molecule type" value="Genomic_DNA"/>
</dbReference>
<feature type="transmembrane region" description="Helical" evidence="1">
    <location>
        <begin position="46"/>
        <end position="68"/>
    </location>
</feature>
<dbReference type="AlphaFoldDB" id="A0A9P1N0F9"/>
<feature type="transmembrane region" description="Helical" evidence="1">
    <location>
        <begin position="517"/>
        <end position="539"/>
    </location>
</feature>
<comment type="caution">
    <text evidence="2">The sequence shown here is derived from an EMBL/GenBank/DDBJ whole genome shotgun (WGS) entry which is preliminary data.</text>
</comment>
<sequence>MAMIAFSILIVLLLLISAFLIYFNVTRLRKNQKLEELVKRKTSKKIGFGILALLLIVIVLSGIAIYFWENRVENDGILMNSSEKIKNAQKTLETIDFPSARTRKLLETFNDTIVEKIGTQTELKLAMKNLTDYRRSIDTEIYAYHKKYGKIIENLNLGEDCPQDEYDILGGYLNETKPKVIKVMSDVQLNVGKMSENLAIKANDFRVSKMNGSKAIIEKHIGNLTVEIVQVYKIVRNMENVIINFLNSSKYITMNKMLSEITFSIIIVISSILLTMIIITFIIKTKNWPYFVTTIFGYIGYLLIFIISIAVLICMIHLESITSNCQLDSINEDLEQFNKELNNYCPLENSSIFTMPEDNLHLSESILQNFKSEIIILETELTKIAEDGSKEISKAMGNKFEIRRKKRETNCQIAEKKTADLLFDIEVFMEKILDFEDLFRKEKRPNIMAKLNNIGGNMKSILNDTLENITVDVQLSIDNINKNIDSEEFKCSKIQVSFSRKNICGILLDHNLAVSKYSYFLFASLLLIAISSSISAFWAQSLYKNAE</sequence>
<feature type="transmembrane region" description="Helical" evidence="1">
    <location>
        <begin position="295"/>
        <end position="318"/>
    </location>
</feature>
<proteinExistence type="predicted"/>
<feature type="transmembrane region" description="Helical" evidence="1">
    <location>
        <begin position="6"/>
        <end position="25"/>
    </location>
</feature>
<keyword evidence="3" id="KW-1185">Reference proteome</keyword>
<keyword evidence="1" id="KW-0472">Membrane</keyword>
<protein>
    <submittedName>
        <fullName evidence="2">Uncharacterized protein</fullName>
    </submittedName>
</protein>
<name>A0A9P1N0F9_9PELO</name>
<reference evidence="2" key="1">
    <citation type="submission" date="2022-11" db="EMBL/GenBank/DDBJ databases">
        <authorList>
            <person name="Kikuchi T."/>
        </authorList>
    </citation>
    <scope>NUCLEOTIDE SEQUENCE</scope>
    <source>
        <strain evidence="2">PS1010</strain>
    </source>
</reference>
<feature type="transmembrane region" description="Helical" evidence="1">
    <location>
        <begin position="261"/>
        <end position="283"/>
    </location>
</feature>
<accession>A0A9P1N0F9</accession>
<evidence type="ECO:0000313" key="3">
    <source>
        <dbReference type="Proteomes" id="UP001152747"/>
    </source>
</evidence>
<dbReference type="Proteomes" id="UP001152747">
    <property type="component" value="Unassembled WGS sequence"/>
</dbReference>
<evidence type="ECO:0000256" key="1">
    <source>
        <dbReference type="SAM" id="Phobius"/>
    </source>
</evidence>
<organism evidence="2 3">
    <name type="scientific">Caenorhabditis angaria</name>
    <dbReference type="NCBI Taxonomy" id="860376"/>
    <lineage>
        <taxon>Eukaryota</taxon>
        <taxon>Metazoa</taxon>
        <taxon>Ecdysozoa</taxon>
        <taxon>Nematoda</taxon>
        <taxon>Chromadorea</taxon>
        <taxon>Rhabditida</taxon>
        <taxon>Rhabditina</taxon>
        <taxon>Rhabditomorpha</taxon>
        <taxon>Rhabditoidea</taxon>
        <taxon>Rhabditidae</taxon>
        <taxon>Peloderinae</taxon>
        <taxon>Caenorhabditis</taxon>
    </lineage>
</organism>
<keyword evidence="1" id="KW-1133">Transmembrane helix</keyword>